<evidence type="ECO:0000256" key="18">
    <source>
        <dbReference type="PIRSR" id="PIRSR634016-1"/>
    </source>
</evidence>
<dbReference type="GO" id="GO:0008270">
    <property type="term" value="F:zinc ion binding"/>
    <property type="evidence" value="ECO:0007669"/>
    <property type="project" value="UniProtKB-UniRule"/>
</dbReference>
<keyword evidence="15" id="KW-0472">Membrane</keyword>
<dbReference type="Gene3D" id="1.25.50.20">
    <property type="match status" value="1"/>
</dbReference>
<organism evidence="25">
    <name type="scientific">Notodromas monacha</name>
    <dbReference type="NCBI Taxonomy" id="399045"/>
    <lineage>
        <taxon>Eukaryota</taxon>
        <taxon>Metazoa</taxon>
        <taxon>Ecdysozoa</taxon>
        <taxon>Arthropoda</taxon>
        <taxon>Crustacea</taxon>
        <taxon>Oligostraca</taxon>
        <taxon>Ostracoda</taxon>
        <taxon>Podocopa</taxon>
        <taxon>Podocopida</taxon>
        <taxon>Cypridocopina</taxon>
        <taxon>Cypridoidea</taxon>
        <taxon>Cyprididae</taxon>
        <taxon>Notodromas</taxon>
    </lineage>
</organism>
<dbReference type="Gene3D" id="2.60.40.1910">
    <property type="match status" value="1"/>
</dbReference>
<dbReference type="Pfam" id="PF01433">
    <property type="entry name" value="Peptidase_M1"/>
    <property type="match status" value="1"/>
</dbReference>
<feature type="binding site" evidence="19">
    <location>
        <position position="183"/>
    </location>
    <ligand>
        <name>Zn(2+)</name>
        <dbReference type="ChEBI" id="CHEBI:29105"/>
        <note>catalytic</note>
    </ligand>
</feature>
<dbReference type="Pfam" id="PF17900">
    <property type="entry name" value="Peptidase_M1_N"/>
    <property type="match status" value="1"/>
</dbReference>
<protein>
    <recommendedName>
        <fullName evidence="21">Aminopeptidase</fullName>
        <ecNumber evidence="21">3.4.11.-</ecNumber>
    </recommendedName>
</protein>
<feature type="domain" description="Peptidase M1 membrane alanine aminopeptidase" evidence="22">
    <location>
        <begin position="109"/>
        <end position="340"/>
    </location>
</feature>
<evidence type="ECO:0000313" key="25">
    <source>
        <dbReference type="EMBL" id="CAD7282008.1"/>
    </source>
</evidence>
<comment type="catalytic activity">
    <reaction evidence="1">
        <text>Release of an N-terminal amino acid, Xaa-|-Yaa- from a peptide, amide or arylamide. Xaa is preferably Ala, but may be most amino acids including Pro (slow action). When a terminal hydrophobic residue is followed by a prolyl residue, the two may be released as an intact Xaa-Pro dipeptide.</text>
        <dbReference type="EC" id="3.4.11.2"/>
    </reaction>
</comment>
<dbReference type="EMBL" id="CAJPEX010003370">
    <property type="protein sequence ID" value="CAG0922160.1"/>
    <property type="molecule type" value="Genomic_DNA"/>
</dbReference>
<comment type="similarity">
    <text evidence="4 21">Belongs to the peptidase M1 family.</text>
</comment>
<keyword evidence="14 21" id="KW-0482">Metalloprotease</keyword>
<keyword evidence="9 19" id="KW-0479">Metal-binding</keyword>
<evidence type="ECO:0000256" key="6">
    <source>
        <dbReference type="ARBA" id="ARBA00022622"/>
    </source>
</evidence>
<reference evidence="25" key="1">
    <citation type="submission" date="2020-11" db="EMBL/GenBank/DDBJ databases">
        <authorList>
            <person name="Tran Van P."/>
        </authorList>
    </citation>
    <scope>NUCLEOTIDE SEQUENCE</scope>
</reference>
<dbReference type="FunFam" id="1.25.50.20:FF:000001">
    <property type="entry name" value="Aminopeptidase"/>
    <property type="match status" value="1"/>
</dbReference>
<feature type="domain" description="Aminopeptidase N-like N-terminal" evidence="24">
    <location>
        <begin position="2"/>
        <end position="76"/>
    </location>
</feature>
<dbReference type="PANTHER" id="PTHR11533:SF294">
    <property type="entry name" value="THYROTROPIN-RELEASING HORMONE-DEGRADING ECTOENZYME"/>
    <property type="match status" value="1"/>
</dbReference>
<evidence type="ECO:0000259" key="23">
    <source>
        <dbReference type="Pfam" id="PF11838"/>
    </source>
</evidence>
<dbReference type="GO" id="GO:0070006">
    <property type="term" value="F:metalloaminopeptidase activity"/>
    <property type="evidence" value="ECO:0007669"/>
    <property type="project" value="TreeGrafter"/>
</dbReference>
<accession>A0A7R9GIT8</accession>
<feature type="binding site" evidence="19">
    <location>
        <position position="187"/>
    </location>
    <ligand>
        <name>Zn(2+)</name>
        <dbReference type="ChEBI" id="CHEBI:29105"/>
        <note>catalytic</note>
    </ligand>
</feature>
<keyword evidence="12 19" id="KW-0862">Zinc</keyword>
<evidence type="ECO:0000256" key="8">
    <source>
        <dbReference type="ARBA" id="ARBA00022692"/>
    </source>
</evidence>
<dbReference type="GO" id="GO:0005886">
    <property type="term" value="C:plasma membrane"/>
    <property type="evidence" value="ECO:0007669"/>
    <property type="project" value="UniProtKB-SubCell"/>
</dbReference>
<evidence type="ECO:0000256" key="4">
    <source>
        <dbReference type="ARBA" id="ARBA00010136"/>
    </source>
</evidence>
<sequence>YMGVTQFQATDARRAFPCFDEPGVKAKFNVTLGRKNTDDWTTLSNMDAIAEGVPHETLDGYVWDKYAVSVDMSTYLVAFCVSQFQSKTSNTNDKFKVWARSDMIGRTEFAANEGAKILKFFEEYFEIDYPLPKMDMLALTDFSAGAMENWGMITYREEYLLYDPTGRTTSASLLQRIIYIIAHELSHQWFGNLVTPKWWTDLWLNEGFASYVEYLGSQESRKDWKWMQLFIVSEVQDVMRVDSLESSHPIYQEVFNPDQIKELFDRISYGKGEKKRATIIRMMNNYLTEATFKKGLISYLKDKSFSNAETEDLWRYLDVAAHDDKSLPDDLSVSQIMNTWTGLTGFPVVTLTRDPKQNTATLTQARFFLQQSSRDQSSEQWFIPINFNAAIDDFNRTSASHWLRPNTPLTLTDKDLASSSLDSWIPDPAKNNWVIVNAQETGYYRVNYDATNWAMIQAQLEADHTKISTENRAQILDDAFNLARAGIISYPTALGLTKYLAKEQEFIPWRATANALAYIDKMLERSAGYGYFREYMKTLLNGGLVEFEKLEDIKPEYIDDATQLYKNVLIQGRACKYNVGKCKRDASAQYKKWMTNYNEALPDNTIISPNVKYIVYCYGVANGGEEEWNHAWRHYTKTNLASEKTEMLYAMACTEEVWLLSKFLGMTFNKNSTVRSQDVARVFGSIARSVIGRSLAFEYLLNNFVYLKENFSVGISAMGSFITPFSTFNTPAEAARMRAFKEEYKNDLGSGARAVDQAIESIEINAQWMAKHEATLTQWLKEQTGHGST</sequence>
<dbReference type="GO" id="GO:0042277">
    <property type="term" value="F:peptide binding"/>
    <property type="evidence" value="ECO:0007669"/>
    <property type="project" value="TreeGrafter"/>
</dbReference>
<dbReference type="GO" id="GO:0043171">
    <property type="term" value="P:peptide catabolic process"/>
    <property type="evidence" value="ECO:0007669"/>
    <property type="project" value="TreeGrafter"/>
</dbReference>
<dbReference type="EC" id="3.4.11.-" evidence="21"/>
<feature type="site" description="Transition state stabilizer" evidence="20">
    <location>
        <position position="269"/>
    </location>
</feature>
<feature type="non-terminal residue" evidence="25">
    <location>
        <position position="789"/>
    </location>
</feature>
<dbReference type="AlphaFoldDB" id="A0A7R9GIT8"/>
<feature type="binding site" evidence="19">
    <location>
        <position position="206"/>
    </location>
    <ligand>
        <name>Zn(2+)</name>
        <dbReference type="ChEBI" id="CHEBI:29105"/>
        <note>catalytic</note>
    </ligand>
</feature>
<dbReference type="FunFam" id="2.60.40.1910:FF:000008">
    <property type="entry name" value="Aminopeptidase"/>
    <property type="match status" value="1"/>
</dbReference>
<dbReference type="Gene3D" id="2.60.40.1730">
    <property type="entry name" value="tricorn interacting facor f3 domain"/>
    <property type="match status" value="1"/>
</dbReference>
<dbReference type="GO" id="GO:0005615">
    <property type="term" value="C:extracellular space"/>
    <property type="evidence" value="ECO:0007669"/>
    <property type="project" value="TreeGrafter"/>
</dbReference>
<evidence type="ECO:0000256" key="12">
    <source>
        <dbReference type="ARBA" id="ARBA00022833"/>
    </source>
</evidence>
<dbReference type="Gene3D" id="1.10.390.10">
    <property type="entry name" value="Neutral Protease Domain 2"/>
    <property type="match status" value="1"/>
</dbReference>
<dbReference type="Pfam" id="PF11838">
    <property type="entry name" value="ERAP1_C"/>
    <property type="match status" value="1"/>
</dbReference>
<evidence type="ECO:0000256" key="1">
    <source>
        <dbReference type="ARBA" id="ARBA00000098"/>
    </source>
</evidence>
<dbReference type="SUPFAM" id="SSF55486">
    <property type="entry name" value="Metalloproteases ('zincins'), catalytic domain"/>
    <property type="match status" value="1"/>
</dbReference>
<evidence type="ECO:0000313" key="26">
    <source>
        <dbReference type="Proteomes" id="UP000678499"/>
    </source>
</evidence>
<dbReference type="InterPro" id="IPR034016">
    <property type="entry name" value="M1_APN-typ"/>
</dbReference>
<keyword evidence="5" id="KW-1003">Cell membrane</keyword>
<dbReference type="InterPro" id="IPR001930">
    <property type="entry name" value="Peptidase_M1"/>
</dbReference>
<keyword evidence="7 21" id="KW-0645">Protease</keyword>
<dbReference type="EMBL" id="OA885407">
    <property type="protein sequence ID" value="CAD7282008.1"/>
    <property type="molecule type" value="Genomic_DNA"/>
</dbReference>
<dbReference type="SUPFAM" id="SSF63737">
    <property type="entry name" value="Leukotriene A4 hydrolase N-terminal domain"/>
    <property type="match status" value="1"/>
</dbReference>
<dbReference type="InterPro" id="IPR024571">
    <property type="entry name" value="ERAP1-like_C_dom"/>
</dbReference>
<feature type="active site" description="Proton acceptor" evidence="18">
    <location>
        <position position="184"/>
    </location>
</feature>
<keyword evidence="6" id="KW-0449">Lipoprotein</keyword>
<dbReference type="CDD" id="cd09601">
    <property type="entry name" value="M1_APN-Q_like"/>
    <property type="match status" value="1"/>
</dbReference>
<dbReference type="InterPro" id="IPR014782">
    <property type="entry name" value="Peptidase_M1_dom"/>
</dbReference>
<dbReference type="InterPro" id="IPR045357">
    <property type="entry name" value="Aminopeptidase_N-like_N"/>
</dbReference>
<dbReference type="GO" id="GO:0006508">
    <property type="term" value="P:proteolysis"/>
    <property type="evidence" value="ECO:0007669"/>
    <property type="project" value="UniProtKB-KW"/>
</dbReference>
<keyword evidence="17" id="KW-0325">Glycoprotein</keyword>
<evidence type="ECO:0000256" key="5">
    <source>
        <dbReference type="ARBA" id="ARBA00022475"/>
    </source>
</evidence>
<keyword evidence="21" id="KW-0031">Aminopeptidase</keyword>
<evidence type="ECO:0000256" key="16">
    <source>
        <dbReference type="ARBA" id="ARBA00023157"/>
    </source>
</evidence>
<keyword evidence="11 21" id="KW-0378">Hydrolase</keyword>
<dbReference type="InterPro" id="IPR042097">
    <property type="entry name" value="Aminopeptidase_N-like_N_sf"/>
</dbReference>
<keyword evidence="10" id="KW-0732">Signal</keyword>
<evidence type="ECO:0000259" key="22">
    <source>
        <dbReference type="Pfam" id="PF01433"/>
    </source>
</evidence>
<keyword evidence="6" id="KW-0336">GPI-anchor</keyword>
<keyword evidence="16" id="KW-1015">Disulfide bond</keyword>
<evidence type="ECO:0000256" key="20">
    <source>
        <dbReference type="PIRSR" id="PIRSR634016-4"/>
    </source>
</evidence>
<dbReference type="FunFam" id="1.10.390.10:FF:000016">
    <property type="entry name" value="Glutamyl aminopeptidase"/>
    <property type="match status" value="1"/>
</dbReference>
<name>A0A7R9GIT8_9CRUS</name>
<dbReference type="PANTHER" id="PTHR11533">
    <property type="entry name" value="PROTEASE M1 ZINC METALLOPROTEASE"/>
    <property type="match status" value="1"/>
</dbReference>
<evidence type="ECO:0000256" key="19">
    <source>
        <dbReference type="PIRSR" id="PIRSR634016-3"/>
    </source>
</evidence>
<proteinExistence type="inferred from homology"/>
<comment type="cofactor">
    <cofactor evidence="19 21">
        <name>Zn(2+)</name>
        <dbReference type="ChEBI" id="CHEBI:29105"/>
    </cofactor>
    <text evidence="19 21">Binds 1 zinc ion per subunit.</text>
</comment>
<keyword evidence="8" id="KW-0812">Transmembrane</keyword>
<evidence type="ECO:0000256" key="7">
    <source>
        <dbReference type="ARBA" id="ARBA00022670"/>
    </source>
</evidence>
<evidence type="ECO:0000256" key="3">
    <source>
        <dbReference type="ARBA" id="ARBA00004609"/>
    </source>
</evidence>
<evidence type="ECO:0000256" key="13">
    <source>
        <dbReference type="ARBA" id="ARBA00022989"/>
    </source>
</evidence>
<evidence type="ECO:0000256" key="10">
    <source>
        <dbReference type="ARBA" id="ARBA00022729"/>
    </source>
</evidence>
<keyword evidence="26" id="KW-1185">Reference proteome</keyword>
<dbReference type="InterPro" id="IPR027268">
    <property type="entry name" value="Peptidase_M4/M1_CTD_sf"/>
</dbReference>
<comment type="subcellular location">
    <subcellularLocation>
        <location evidence="3">Cell membrane</location>
        <topology evidence="3">Lipid-anchor</topology>
        <topology evidence="3">GPI-anchor</topology>
    </subcellularLocation>
    <subcellularLocation>
        <location evidence="2">Membrane</location>
        <topology evidence="2">Single-pass membrane protein</topology>
    </subcellularLocation>
</comment>
<dbReference type="InterPro" id="IPR050344">
    <property type="entry name" value="Peptidase_M1_aminopeptidases"/>
</dbReference>
<evidence type="ECO:0000256" key="11">
    <source>
        <dbReference type="ARBA" id="ARBA00022801"/>
    </source>
</evidence>
<dbReference type="Proteomes" id="UP000678499">
    <property type="component" value="Unassembled WGS sequence"/>
</dbReference>
<feature type="domain" description="ERAP1-like C-terminal" evidence="23">
    <location>
        <begin position="433"/>
        <end position="763"/>
    </location>
</feature>
<dbReference type="GO" id="GO:0098552">
    <property type="term" value="C:side of membrane"/>
    <property type="evidence" value="ECO:0007669"/>
    <property type="project" value="UniProtKB-KW"/>
</dbReference>
<dbReference type="GO" id="GO:0005737">
    <property type="term" value="C:cytoplasm"/>
    <property type="evidence" value="ECO:0007669"/>
    <property type="project" value="TreeGrafter"/>
</dbReference>
<evidence type="ECO:0000256" key="21">
    <source>
        <dbReference type="RuleBase" id="RU364040"/>
    </source>
</evidence>
<evidence type="ECO:0000256" key="2">
    <source>
        <dbReference type="ARBA" id="ARBA00004167"/>
    </source>
</evidence>
<evidence type="ECO:0000256" key="17">
    <source>
        <dbReference type="ARBA" id="ARBA00023180"/>
    </source>
</evidence>
<evidence type="ECO:0000256" key="15">
    <source>
        <dbReference type="ARBA" id="ARBA00023136"/>
    </source>
</evidence>
<evidence type="ECO:0000259" key="24">
    <source>
        <dbReference type="Pfam" id="PF17900"/>
    </source>
</evidence>
<dbReference type="GO" id="GO:0016285">
    <property type="term" value="F:alanyl aminopeptidase activity"/>
    <property type="evidence" value="ECO:0007669"/>
    <property type="project" value="UniProtKB-EC"/>
</dbReference>
<keyword evidence="13" id="KW-1133">Transmembrane helix</keyword>
<gene>
    <name evidence="25" type="ORF">NMOB1V02_LOCUS9640</name>
</gene>
<dbReference type="PRINTS" id="PR00756">
    <property type="entry name" value="ALADIPTASE"/>
</dbReference>
<evidence type="ECO:0000256" key="9">
    <source>
        <dbReference type="ARBA" id="ARBA00022723"/>
    </source>
</evidence>
<evidence type="ECO:0000256" key="14">
    <source>
        <dbReference type="ARBA" id="ARBA00023049"/>
    </source>
</evidence>
<dbReference type="OrthoDB" id="510539at2759"/>